<keyword evidence="4" id="KW-1185">Reference proteome</keyword>
<protein>
    <submittedName>
        <fullName evidence="3">Uncharacterized protein</fullName>
    </submittedName>
</protein>
<keyword evidence="2" id="KW-1133">Transmembrane helix</keyword>
<feature type="region of interest" description="Disordered" evidence="1">
    <location>
        <begin position="1"/>
        <end position="40"/>
    </location>
</feature>
<name>A0A166DKP4_9EURY</name>
<feature type="region of interest" description="Disordered" evidence="1">
    <location>
        <begin position="221"/>
        <end position="243"/>
    </location>
</feature>
<dbReference type="PATRIC" id="fig|47311.3.peg.1469"/>
<evidence type="ECO:0000313" key="4">
    <source>
        <dbReference type="Proteomes" id="UP000077275"/>
    </source>
</evidence>
<reference evidence="3 4" key="1">
    <citation type="submission" date="2016-04" db="EMBL/GenBank/DDBJ databases">
        <title>Genome sequence of Methanobrevibacter cuticularis DSM 11139.</title>
        <authorList>
            <person name="Poehlein A."/>
            <person name="Seedorf H."/>
            <person name="Daniel R."/>
        </authorList>
    </citation>
    <scope>NUCLEOTIDE SEQUENCE [LARGE SCALE GENOMIC DNA]</scope>
    <source>
        <strain evidence="3 4">DSM 11139</strain>
    </source>
</reference>
<dbReference type="Proteomes" id="UP000077275">
    <property type="component" value="Unassembled WGS sequence"/>
</dbReference>
<comment type="caution">
    <text evidence="3">The sequence shown here is derived from an EMBL/GenBank/DDBJ whole genome shotgun (WGS) entry which is preliminary data.</text>
</comment>
<dbReference type="EMBL" id="LWMW01000110">
    <property type="protein sequence ID" value="KZX15694.1"/>
    <property type="molecule type" value="Genomic_DNA"/>
</dbReference>
<sequence length="281" mass="31883">MNGSDRSSEEENFDTKLKDDDSATDNYEKSESKDELDEELEFSSKAKEIIDEDSKRKFPILSIIAIAIGIVIIIIGITTFLSISDRIADNVIFGEGAVTGVFAIFVGVLFLGIGILSIISTDSIFGNTFDKIKDLELLDEEDFIEKEKISEEERSNQDYNDSELDIIEESNGDMEDLKLSHDSDKILLDEEEYIDSEDKMNENNEVISSKLNDTKQTFLNTNSKIKDDNTPKNSDNNDIAELDDLKKSNESNIFDKILEKKSKILKKESKEKKQQQKTLFD</sequence>
<feature type="compositionally biased region" description="Basic and acidic residues" evidence="1">
    <location>
        <begin position="1"/>
        <end position="33"/>
    </location>
</feature>
<evidence type="ECO:0000256" key="1">
    <source>
        <dbReference type="SAM" id="MobiDB-lite"/>
    </source>
</evidence>
<organism evidence="3 4">
    <name type="scientific">Methanobrevibacter cuticularis</name>
    <dbReference type="NCBI Taxonomy" id="47311"/>
    <lineage>
        <taxon>Archaea</taxon>
        <taxon>Methanobacteriati</taxon>
        <taxon>Methanobacteriota</taxon>
        <taxon>Methanomada group</taxon>
        <taxon>Methanobacteria</taxon>
        <taxon>Methanobacteriales</taxon>
        <taxon>Methanobacteriaceae</taxon>
        <taxon>Methanobrevibacter</taxon>
    </lineage>
</organism>
<dbReference type="AlphaFoldDB" id="A0A166DKP4"/>
<evidence type="ECO:0000256" key="2">
    <source>
        <dbReference type="SAM" id="Phobius"/>
    </source>
</evidence>
<accession>A0A166DKP4</accession>
<feature type="transmembrane region" description="Helical" evidence="2">
    <location>
        <begin position="96"/>
        <end position="119"/>
    </location>
</feature>
<keyword evidence="2" id="KW-0472">Membrane</keyword>
<evidence type="ECO:0000313" key="3">
    <source>
        <dbReference type="EMBL" id="KZX15694.1"/>
    </source>
</evidence>
<gene>
    <name evidence="3" type="ORF">MBCUT_13440</name>
</gene>
<proteinExistence type="predicted"/>
<feature type="transmembrane region" description="Helical" evidence="2">
    <location>
        <begin position="60"/>
        <end position="84"/>
    </location>
</feature>
<dbReference type="RefSeq" id="WP_067259921.1">
    <property type="nucleotide sequence ID" value="NZ_LWMW01000110.1"/>
</dbReference>
<keyword evidence="2" id="KW-0812">Transmembrane</keyword>